<keyword evidence="14" id="KW-1185">Reference proteome</keyword>
<dbReference type="EMBL" id="BHXQ01000003">
    <property type="protein sequence ID" value="GCC51394.1"/>
    <property type="molecule type" value="Genomic_DNA"/>
</dbReference>
<protein>
    <submittedName>
        <fullName evidence="13">Membrane protein</fullName>
    </submittedName>
</protein>
<keyword evidence="9 11" id="KW-0472">Membrane</keyword>
<keyword evidence="6" id="KW-0862">Zinc</keyword>
<feature type="transmembrane region" description="Helical" evidence="11">
    <location>
        <begin position="118"/>
        <end position="138"/>
    </location>
</feature>
<dbReference type="Pfam" id="PF01545">
    <property type="entry name" value="Cation_efflux"/>
    <property type="match status" value="1"/>
</dbReference>
<evidence type="ECO:0000256" key="4">
    <source>
        <dbReference type="ARBA" id="ARBA00022692"/>
    </source>
</evidence>
<dbReference type="PANTHER" id="PTHR31937">
    <property type="entry name" value="TRANSMEMBRANE PROTEIN 163"/>
    <property type="match status" value="1"/>
</dbReference>
<dbReference type="SUPFAM" id="SSF161111">
    <property type="entry name" value="Cation efflux protein transmembrane domain-like"/>
    <property type="match status" value="1"/>
</dbReference>
<dbReference type="InterPro" id="IPR058533">
    <property type="entry name" value="Cation_efflux_TM"/>
</dbReference>
<evidence type="ECO:0000256" key="11">
    <source>
        <dbReference type="SAM" id="Phobius"/>
    </source>
</evidence>
<evidence type="ECO:0000256" key="10">
    <source>
        <dbReference type="ARBA" id="ARBA00023329"/>
    </source>
</evidence>
<keyword evidence="4 11" id="KW-0812">Transmembrane</keyword>
<comment type="similarity">
    <text evidence="3">Belongs to the TMEM163 family.</text>
</comment>
<keyword evidence="7 11" id="KW-1133">Transmembrane helix</keyword>
<keyword evidence="10" id="KW-0968">Cytoplasmic vesicle</keyword>
<proteinExistence type="inferred from homology"/>
<evidence type="ECO:0000256" key="9">
    <source>
        <dbReference type="ARBA" id="ARBA00023136"/>
    </source>
</evidence>
<dbReference type="InterPro" id="IPR027469">
    <property type="entry name" value="Cation_efflux_TMD_sf"/>
</dbReference>
<evidence type="ECO:0000256" key="5">
    <source>
        <dbReference type="ARBA" id="ARBA00022753"/>
    </source>
</evidence>
<feature type="domain" description="Cation efflux protein transmembrane" evidence="12">
    <location>
        <begin position="45"/>
        <end position="200"/>
    </location>
</feature>
<accession>A0A401U950</accession>
<evidence type="ECO:0000256" key="3">
    <source>
        <dbReference type="ARBA" id="ARBA00008731"/>
    </source>
</evidence>
<keyword evidence="5" id="KW-0967">Endosome</keyword>
<evidence type="ECO:0000313" key="14">
    <source>
        <dbReference type="Proteomes" id="UP000288227"/>
    </source>
</evidence>
<evidence type="ECO:0000256" key="8">
    <source>
        <dbReference type="ARBA" id="ARBA00023018"/>
    </source>
</evidence>
<dbReference type="AlphaFoldDB" id="A0A401U950"/>
<dbReference type="OrthoDB" id="9790544at2"/>
<reference evidence="13 14" key="1">
    <citation type="submission" date="2018-11" db="EMBL/GenBank/DDBJ databases">
        <title>Chryseotalea sanarue gen. nov., sp., nov., a member of the family Cytophagaceae, isolated from a brackish lake in Hamamatsu Japan.</title>
        <authorList>
            <person name="Maejima Y."/>
            <person name="Iino T."/>
            <person name="Muraguchi Y."/>
            <person name="Fukuda K."/>
            <person name="Ohkuma M."/>
            <person name="Moriuchi R."/>
            <person name="Dohra H."/>
            <person name="Kimbara K."/>
            <person name="Shintani M."/>
        </authorList>
    </citation>
    <scope>NUCLEOTIDE SEQUENCE [LARGE SCALE GENOMIC DNA]</scope>
    <source>
        <strain evidence="13 14">Ys</strain>
    </source>
</reference>
<organism evidence="13 14">
    <name type="scientific">Chryseotalea sanaruensis</name>
    <dbReference type="NCBI Taxonomy" id="2482724"/>
    <lineage>
        <taxon>Bacteria</taxon>
        <taxon>Pseudomonadati</taxon>
        <taxon>Bacteroidota</taxon>
        <taxon>Cytophagia</taxon>
        <taxon>Cytophagales</taxon>
        <taxon>Chryseotaleaceae</taxon>
        <taxon>Chryseotalea</taxon>
    </lineage>
</organism>
<dbReference type="InterPro" id="IPR026765">
    <property type="entry name" value="Tmem163"/>
</dbReference>
<feature type="transmembrane region" description="Helical" evidence="11">
    <location>
        <begin position="45"/>
        <end position="69"/>
    </location>
</feature>
<evidence type="ECO:0000256" key="2">
    <source>
        <dbReference type="ARBA" id="ARBA00004644"/>
    </source>
</evidence>
<evidence type="ECO:0000256" key="1">
    <source>
        <dbReference type="ARBA" id="ARBA00004146"/>
    </source>
</evidence>
<sequence length="215" mass="23971">MVQSERLTQQDQLYRLALALAIFTVAYNLAEGIIATIVGFEDETIALFGFGLDSFIEMISGIGIAHMIFRLNRNPMHKRDTFERNALRITGYSFYLLTAGLVLGAILVTYIGKKPQTTFWGIVISIVSILIMLALLYGKLHVGKKLNSDAIIADANCTRICIYMSLILLTSSAVYHFTDFSYIDAIGTLGLAWFAFKEGKECFEKANSDKYCTCD</sequence>
<dbReference type="RefSeq" id="WP_127122060.1">
    <property type="nucleotide sequence ID" value="NZ_BHXQ01000003.1"/>
</dbReference>
<dbReference type="Gene3D" id="1.20.1510.10">
    <property type="entry name" value="Cation efflux protein transmembrane domain"/>
    <property type="match status" value="1"/>
</dbReference>
<evidence type="ECO:0000259" key="12">
    <source>
        <dbReference type="Pfam" id="PF01545"/>
    </source>
</evidence>
<gene>
    <name evidence="13" type="ORF">SanaruYs_16190</name>
</gene>
<name>A0A401U950_9BACT</name>
<dbReference type="GO" id="GO:0008324">
    <property type="term" value="F:monoatomic cation transmembrane transporter activity"/>
    <property type="evidence" value="ECO:0007669"/>
    <property type="project" value="InterPro"/>
</dbReference>
<comment type="caution">
    <text evidence="13">The sequence shown here is derived from an EMBL/GenBank/DDBJ whole genome shotgun (WGS) entry which is preliminary data.</text>
</comment>
<feature type="transmembrane region" description="Helical" evidence="11">
    <location>
        <begin position="89"/>
        <end position="112"/>
    </location>
</feature>
<evidence type="ECO:0000313" key="13">
    <source>
        <dbReference type="EMBL" id="GCC51394.1"/>
    </source>
</evidence>
<dbReference type="Proteomes" id="UP000288227">
    <property type="component" value="Unassembled WGS sequence"/>
</dbReference>
<comment type="subcellular location">
    <subcellularLocation>
        <location evidence="2">Cytoplasmic vesicle</location>
        <location evidence="2">Secretory vesicle</location>
        <location evidence="2">Synaptic vesicle membrane</location>
        <topology evidence="2">Multi-pass membrane protein</topology>
    </subcellularLocation>
    <subcellularLocation>
        <location evidence="1">Early endosome membrane</location>
    </subcellularLocation>
</comment>
<dbReference type="GO" id="GO:0031410">
    <property type="term" value="C:cytoplasmic vesicle"/>
    <property type="evidence" value="ECO:0007669"/>
    <property type="project" value="UniProtKB-KW"/>
</dbReference>
<evidence type="ECO:0000256" key="6">
    <source>
        <dbReference type="ARBA" id="ARBA00022833"/>
    </source>
</evidence>
<evidence type="ECO:0000256" key="7">
    <source>
        <dbReference type="ARBA" id="ARBA00022989"/>
    </source>
</evidence>
<feature type="transmembrane region" description="Helical" evidence="11">
    <location>
        <begin position="150"/>
        <end position="174"/>
    </location>
</feature>
<dbReference type="GO" id="GO:0016020">
    <property type="term" value="C:membrane"/>
    <property type="evidence" value="ECO:0007669"/>
    <property type="project" value="InterPro"/>
</dbReference>
<keyword evidence="8" id="KW-0770">Synapse</keyword>
<feature type="transmembrane region" description="Helical" evidence="11">
    <location>
        <begin position="16"/>
        <end position="39"/>
    </location>
</feature>
<dbReference type="PANTHER" id="PTHR31937:SF2">
    <property type="entry name" value="TRANSMEMBRANE PROTEIN 163"/>
    <property type="match status" value="1"/>
</dbReference>